<dbReference type="Proteomes" id="UP000269883">
    <property type="component" value="Chromosome"/>
</dbReference>
<dbReference type="InterPro" id="IPR002142">
    <property type="entry name" value="Peptidase_S49"/>
</dbReference>
<evidence type="ECO:0000313" key="6">
    <source>
        <dbReference type="EMBL" id="BBD09912.1"/>
    </source>
</evidence>
<evidence type="ECO:0000256" key="3">
    <source>
        <dbReference type="ARBA" id="ARBA00022801"/>
    </source>
</evidence>
<dbReference type="CDD" id="cd07023">
    <property type="entry name" value="S49_Sppa_N_C"/>
    <property type="match status" value="1"/>
</dbReference>
<dbReference type="KEGG" id="dfl:DFE_3186"/>
<evidence type="ECO:0000313" key="7">
    <source>
        <dbReference type="Proteomes" id="UP000269883"/>
    </source>
</evidence>
<reference evidence="6 7" key="1">
    <citation type="journal article" date="2018" name="Sci. Adv.">
        <title>Multi-heme cytochromes provide a pathway for survival in energy-limited environments.</title>
        <authorList>
            <person name="Deng X."/>
            <person name="Dohmae N."/>
            <person name="Nealson K.H."/>
            <person name="Hashimoto K."/>
            <person name="Okamoto A."/>
        </authorList>
    </citation>
    <scope>NUCLEOTIDE SEQUENCE [LARGE SCALE GENOMIC DNA]</scope>
    <source>
        <strain evidence="6 7">IS5</strain>
    </source>
</reference>
<name>A0A2Z6B340_9BACT</name>
<evidence type="ECO:0000259" key="5">
    <source>
        <dbReference type="Pfam" id="PF01343"/>
    </source>
</evidence>
<dbReference type="Gene3D" id="3.90.226.10">
    <property type="entry name" value="2-enoyl-CoA Hydratase, Chain A, domain 1"/>
    <property type="match status" value="1"/>
</dbReference>
<dbReference type="InterPro" id="IPR004635">
    <property type="entry name" value="Pept_S49_SppA"/>
</dbReference>
<keyword evidence="3" id="KW-0378">Hydrolase</keyword>
<sequence>MILLAGVIAAFRFFFGGETSSLDFDGDKIGIVRIEGMLTDSEEINTWIRELRDDKSVKGVVLRVNCPGGAVAPSQEIYNAVVRLTAAKPVVVSMSSLAASGGYYVSAPAHLIMANPSTITGSIGVIMEMSNLEGLFEKLGIQRQALTSGKLKDAGSPFRAMTPEDRKYLMGLIADIHEQFVADVAKARKIDINTLRPIADGRALTGNQALKAGLVDKLGGFEEAVEELKILCGLDPTKRMPVVEGPEKDEPWLRQILGAIRLDVHTDLPESGVVIR</sequence>
<dbReference type="InterPro" id="IPR047272">
    <property type="entry name" value="S49_SppA_C"/>
</dbReference>
<proteinExistence type="inferred from homology"/>
<dbReference type="SUPFAM" id="SSF52096">
    <property type="entry name" value="ClpP/crotonase"/>
    <property type="match status" value="1"/>
</dbReference>
<dbReference type="Gene3D" id="6.20.330.10">
    <property type="match status" value="1"/>
</dbReference>
<dbReference type="Pfam" id="PF01343">
    <property type="entry name" value="Peptidase_S49"/>
    <property type="match status" value="1"/>
</dbReference>
<evidence type="ECO:0000256" key="2">
    <source>
        <dbReference type="ARBA" id="ARBA00022670"/>
    </source>
</evidence>
<dbReference type="NCBIfam" id="TIGR00706">
    <property type="entry name" value="SppA_dom"/>
    <property type="match status" value="1"/>
</dbReference>
<dbReference type="PANTHER" id="PTHR42987">
    <property type="entry name" value="PEPTIDASE S49"/>
    <property type="match status" value="1"/>
</dbReference>
<comment type="similarity">
    <text evidence="1">Belongs to the peptidase S49 family.</text>
</comment>
<keyword evidence="4" id="KW-0720">Serine protease</keyword>
<dbReference type="GO" id="GO:0006508">
    <property type="term" value="P:proteolysis"/>
    <property type="evidence" value="ECO:0007669"/>
    <property type="project" value="UniProtKB-KW"/>
</dbReference>
<dbReference type="GO" id="GO:0008236">
    <property type="term" value="F:serine-type peptidase activity"/>
    <property type="evidence" value="ECO:0007669"/>
    <property type="project" value="UniProtKB-KW"/>
</dbReference>
<gene>
    <name evidence="6" type="ORF">DFE_3186</name>
</gene>
<dbReference type="InterPro" id="IPR029045">
    <property type="entry name" value="ClpP/crotonase-like_dom_sf"/>
</dbReference>
<dbReference type="PANTHER" id="PTHR42987:SF7">
    <property type="entry name" value="SIGNAL PEPTIDE PEPTIDASE SPPA-RELATED"/>
    <property type="match status" value="1"/>
</dbReference>
<feature type="domain" description="Peptidase S49" evidence="5">
    <location>
        <begin position="85"/>
        <end position="233"/>
    </location>
</feature>
<keyword evidence="7" id="KW-1185">Reference proteome</keyword>
<keyword evidence="2" id="KW-0645">Protease</keyword>
<accession>A0A2Z6B340</accession>
<evidence type="ECO:0000256" key="4">
    <source>
        <dbReference type="ARBA" id="ARBA00022825"/>
    </source>
</evidence>
<dbReference type="EMBL" id="AP017378">
    <property type="protein sequence ID" value="BBD09912.1"/>
    <property type="molecule type" value="Genomic_DNA"/>
</dbReference>
<organism evidence="6 7">
    <name type="scientific">Desulfovibrio ferrophilus</name>
    <dbReference type="NCBI Taxonomy" id="241368"/>
    <lineage>
        <taxon>Bacteria</taxon>
        <taxon>Pseudomonadati</taxon>
        <taxon>Thermodesulfobacteriota</taxon>
        <taxon>Desulfovibrionia</taxon>
        <taxon>Desulfovibrionales</taxon>
        <taxon>Desulfovibrionaceae</taxon>
        <taxon>Desulfovibrio</taxon>
    </lineage>
</organism>
<dbReference type="AlphaFoldDB" id="A0A2Z6B340"/>
<dbReference type="RefSeq" id="WP_232034936.1">
    <property type="nucleotide sequence ID" value="NZ_AP017378.1"/>
</dbReference>
<evidence type="ECO:0000256" key="1">
    <source>
        <dbReference type="ARBA" id="ARBA00008683"/>
    </source>
</evidence>
<protein>
    <submittedName>
        <fullName evidence="6">Signal peptide peptidase SppA, 36K type</fullName>
    </submittedName>
</protein>